<keyword evidence="7" id="KW-0067">ATP-binding</keyword>
<name>A0A5C6BP98_9PLAN</name>
<dbReference type="InterPro" id="IPR017438">
    <property type="entry name" value="ATP-NAD_kinase_N"/>
</dbReference>
<dbReference type="InterPro" id="IPR016064">
    <property type="entry name" value="NAD/diacylglycerol_kinase_sf"/>
</dbReference>
<dbReference type="GO" id="GO:0016301">
    <property type="term" value="F:kinase activity"/>
    <property type="evidence" value="ECO:0007669"/>
    <property type="project" value="UniProtKB-KW"/>
</dbReference>
<keyword evidence="4" id="KW-0479">Metal-binding</keyword>
<dbReference type="RefSeq" id="WP_261343732.1">
    <property type="nucleotide sequence ID" value="NZ_SJPP01000001.1"/>
</dbReference>
<dbReference type="InterPro" id="IPR045540">
    <property type="entry name" value="YegS/DAGK_C"/>
</dbReference>
<dbReference type="AlphaFoldDB" id="A0A5C6BP98"/>
<dbReference type="Gene3D" id="2.60.200.40">
    <property type="match status" value="1"/>
</dbReference>
<keyword evidence="3 13" id="KW-0808">Transferase</keyword>
<keyword evidence="2" id="KW-0444">Lipid biosynthesis</keyword>
<gene>
    <name evidence="13" type="primary">yegS</name>
    <name evidence="13" type="ORF">CA54_20530</name>
</gene>
<dbReference type="PANTHER" id="PTHR12358">
    <property type="entry name" value="SPHINGOSINE KINASE"/>
    <property type="match status" value="1"/>
</dbReference>
<evidence type="ECO:0000256" key="10">
    <source>
        <dbReference type="ARBA" id="ARBA00023209"/>
    </source>
</evidence>
<dbReference type="EMBL" id="SJPP01000001">
    <property type="protein sequence ID" value="TWU13221.1"/>
    <property type="molecule type" value="Genomic_DNA"/>
</dbReference>
<organism evidence="13 14">
    <name type="scientific">Symmachiella macrocystis</name>
    <dbReference type="NCBI Taxonomy" id="2527985"/>
    <lineage>
        <taxon>Bacteria</taxon>
        <taxon>Pseudomonadati</taxon>
        <taxon>Planctomycetota</taxon>
        <taxon>Planctomycetia</taxon>
        <taxon>Planctomycetales</taxon>
        <taxon>Planctomycetaceae</taxon>
        <taxon>Symmachiella</taxon>
    </lineage>
</organism>
<protein>
    <submittedName>
        <fullName evidence="13">Lipid kinase YegS</fullName>
        <ecNumber evidence="13">2.7.1.-</ecNumber>
    </submittedName>
</protein>
<evidence type="ECO:0000256" key="4">
    <source>
        <dbReference type="ARBA" id="ARBA00022723"/>
    </source>
</evidence>
<evidence type="ECO:0000256" key="2">
    <source>
        <dbReference type="ARBA" id="ARBA00022516"/>
    </source>
</evidence>
<keyword evidence="8" id="KW-0460">Magnesium</keyword>
<evidence type="ECO:0000256" key="6">
    <source>
        <dbReference type="ARBA" id="ARBA00022777"/>
    </source>
</evidence>
<feature type="domain" description="DAGKc" evidence="12">
    <location>
        <begin position="6"/>
        <end position="138"/>
    </location>
</feature>
<dbReference type="EC" id="2.7.1.-" evidence="13"/>
<dbReference type="PANTHER" id="PTHR12358:SF106">
    <property type="entry name" value="LIPID KINASE YEGS"/>
    <property type="match status" value="1"/>
</dbReference>
<keyword evidence="5" id="KW-0547">Nucleotide-binding</keyword>
<dbReference type="Proteomes" id="UP000320735">
    <property type="component" value="Unassembled WGS sequence"/>
</dbReference>
<evidence type="ECO:0000256" key="5">
    <source>
        <dbReference type="ARBA" id="ARBA00022741"/>
    </source>
</evidence>
<evidence type="ECO:0000256" key="7">
    <source>
        <dbReference type="ARBA" id="ARBA00022840"/>
    </source>
</evidence>
<dbReference type="Pfam" id="PF19279">
    <property type="entry name" value="YegS_C"/>
    <property type="match status" value="1"/>
</dbReference>
<dbReference type="InterPro" id="IPR050187">
    <property type="entry name" value="Lipid_Phosphate_FormReg"/>
</dbReference>
<sequence>MNTIAPTGRTLRLILNGKSAGSSIIREAIHAVRKSGHQLEVRVTWEGGDAGRLAREAVHDSVDVVIAGGGDGTVNEVANGLLQSEGTLTSAMAVLPLGTANDFASGCGIPTDNPEAALLLAAEGDIHNIDVGQMNGRIFVNVASGGFGAEVTANTPVEMKNLLGGGAYSLMGLVTALKMHPYRGKVISPDREDEGTLIMIAVGNGSQAGGGYQVAPNALLDDGFLDVMAVHDVEVGELGTLFKEIMNPQRVDNRYVYYGQIASFQIEMLDELQFNLDGEPVRGKSFQFDVLPRALPFVLPKGAPIIGDA</sequence>
<comment type="cofactor">
    <cofactor evidence="1">
        <name>Mg(2+)</name>
        <dbReference type="ChEBI" id="CHEBI:18420"/>
    </cofactor>
</comment>
<proteinExistence type="predicted"/>
<dbReference type="NCBIfam" id="NF009602">
    <property type="entry name" value="PRK13054.1"/>
    <property type="match status" value="1"/>
</dbReference>
<dbReference type="PROSITE" id="PS50146">
    <property type="entry name" value="DAGK"/>
    <property type="match status" value="1"/>
</dbReference>
<dbReference type="InterPro" id="IPR001206">
    <property type="entry name" value="Diacylglycerol_kinase_cat_dom"/>
</dbReference>
<dbReference type="GO" id="GO:0008654">
    <property type="term" value="P:phospholipid biosynthetic process"/>
    <property type="evidence" value="ECO:0007669"/>
    <property type="project" value="UniProtKB-KW"/>
</dbReference>
<reference evidence="13 14" key="1">
    <citation type="submission" date="2019-02" db="EMBL/GenBank/DDBJ databases">
        <title>Deep-cultivation of Planctomycetes and their phenomic and genomic characterization uncovers novel biology.</title>
        <authorList>
            <person name="Wiegand S."/>
            <person name="Jogler M."/>
            <person name="Boedeker C."/>
            <person name="Pinto D."/>
            <person name="Vollmers J."/>
            <person name="Rivas-Marin E."/>
            <person name="Kohn T."/>
            <person name="Peeters S.H."/>
            <person name="Heuer A."/>
            <person name="Rast P."/>
            <person name="Oberbeckmann S."/>
            <person name="Bunk B."/>
            <person name="Jeske O."/>
            <person name="Meyerdierks A."/>
            <person name="Storesund J.E."/>
            <person name="Kallscheuer N."/>
            <person name="Luecker S."/>
            <person name="Lage O.M."/>
            <person name="Pohl T."/>
            <person name="Merkel B.J."/>
            <person name="Hornburger P."/>
            <person name="Mueller R.-W."/>
            <person name="Bruemmer F."/>
            <person name="Labrenz M."/>
            <person name="Spormann A.M."/>
            <person name="Op Den Camp H."/>
            <person name="Overmann J."/>
            <person name="Amann R."/>
            <person name="Jetten M.S.M."/>
            <person name="Mascher T."/>
            <person name="Medema M.H."/>
            <person name="Devos D.P."/>
            <person name="Kaster A.-K."/>
            <person name="Ovreas L."/>
            <person name="Rohde M."/>
            <person name="Galperin M.Y."/>
            <person name="Jogler C."/>
        </authorList>
    </citation>
    <scope>NUCLEOTIDE SEQUENCE [LARGE SCALE GENOMIC DNA]</scope>
    <source>
        <strain evidence="13 14">CA54</strain>
    </source>
</reference>
<dbReference type="GO" id="GO:0005524">
    <property type="term" value="F:ATP binding"/>
    <property type="evidence" value="ECO:0007669"/>
    <property type="project" value="UniProtKB-KW"/>
</dbReference>
<evidence type="ECO:0000256" key="11">
    <source>
        <dbReference type="ARBA" id="ARBA00023264"/>
    </source>
</evidence>
<dbReference type="Pfam" id="PF00781">
    <property type="entry name" value="DAGK_cat"/>
    <property type="match status" value="1"/>
</dbReference>
<dbReference type="GO" id="GO:0005886">
    <property type="term" value="C:plasma membrane"/>
    <property type="evidence" value="ECO:0007669"/>
    <property type="project" value="TreeGrafter"/>
</dbReference>
<evidence type="ECO:0000256" key="1">
    <source>
        <dbReference type="ARBA" id="ARBA00001946"/>
    </source>
</evidence>
<dbReference type="Gene3D" id="3.40.50.10330">
    <property type="entry name" value="Probable inorganic polyphosphate/atp-NAD kinase, domain 1"/>
    <property type="match status" value="1"/>
</dbReference>
<evidence type="ECO:0000313" key="13">
    <source>
        <dbReference type="EMBL" id="TWU13221.1"/>
    </source>
</evidence>
<keyword evidence="10" id="KW-0594">Phospholipid biosynthesis</keyword>
<evidence type="ECO:0000313" key="14">
    <source>
        <dbReference type="Proteomes" id="UP000320735"/>
    </source>
</evidence>
<keyword evidence="6 13" id="KW-0418">Kinase</keyword>
<keyword evidence="9" id="KW-0443">Lipid metabolism</keyword>
<dbReference type="SUPFAM" id="SSF111331">
    <property type="entry name" value="NAD kinase/diacylglycerol kinase-like"/>
    <property type="match status" value="1"/>
</dbReference>
<evidence type="ECO:0000256" key="8">
    <source>
        <dbReference type="ARBA" id="ARBA00022842"/>
    </source>
</evidence>
<dbReference type="NCBIfam" id="TIGR00147">
    <property type="entry name" value="YegS/Rv2252/BmrU family lipid kinase"/>
    <property type="match status" value="1"/>
</dbReference>
<dbReference type="InterPro" id="IPR005218">
    <property type="entry name" value="Diacylglycerol/lipid_kinase"/>
</dbReference>
<evidence type="ECO:0000256" key="3">
    <source>
        <dbReference type="ARBA" id="ARBA00022679"/>
    </source>
</evidence>
<keyword evidence="14" id="KW-1185">Reference proteome</keyword>
<evidence type="ECO:0000256" key="9">
    <source>
        <dbReference type="ARBA" id="ARBA00023098"/>
    </source>
</evidence>
<accession>A0A5C6BP98</accession>
<evidence type="ECO:0000259" key="12">
    <source>
        <dbReference type="PROSITE" id="PS50146"/>
    </source>
</evidence>
<dbReference type="GO" id="GO:0046872">
    <property type="term" value="F:metal ion binding"/>
    <property type="evidence" value="ECO:0007669"/>
    <property type="project" value="UniProtKB-KW"/>
</dbReference>
<dbReference type="SMART" id="SM00046">
    <property type="entry name" value="DAGKc"/>
    <property type="match status" value="1"/>
</dbReference>
<keyword evidence="11" id="KW-1208">Phospholipid metabolism</keyword>
<comment type="caution">
    <text evidence="13">The sequence shown here is derived from an EMBL/GenBank/DDBJ whole genome shotgun (WGS) entry which is preliminary data.</text>
</comment>